<keyword evidence="3" id="KW-1185">Reference proteome</keyword>
<evidence type="ECO:0000256" key="2">
    <source>
        <dbReference type="SAM" id="SignalP"/>
    </source>
</evidence>
<keyword evidence="1" id="KW-0472">Membrane</keyword>
<dbReference type="OrthoDB" id="10291666at2759"/>
<keyword evidence="2" id="KW-0732">Signal</keyword>
<dbReference type="AlphaFoldDB" id="A0A9J7LP37"/>
<dbReference type="KEGG" id="bfo:118421969"/>
<feature type="signal peptide" evidence="2">
    <location>
        <begin position="1"/>
        <end position="22"/>
    </location>
</feature>
<proteinExistence type="predicted"/>
<dbReference type="GeneID" id="118421969"/>
<feature type="transmembrane region" description="Helical" evidence="1">
    <location>
        <begin position="127"/>
        <end position="149"/>
    </location>
</feature>
<sequence>MCSMKFFKILALIICMVCPVPAIRCLQCAVTPTMTSLPPDAPAQLVPPRCPVWNMTDCDLRPVPLGLGPYDACYQMDALVEGKHYLSRSCAHYHRCVDRRASLRDVTQHHPGSRVKVTCCIEDGCNAVSSSAVIMATVSMTMVLFCLVVEMI</sequence>
<reference evidence="4" key="2">
    <citation type="submission" date="2025-08" db="UniProtKB">
        <authorList>
            <consortium name="RefSeq"/>
        </authorList>
    </citation>
    <scope>IDENTIFICATION</scope>
    <source>
        <strain evidence="4">S238N-H82</strain>
        <tissue evidence="4">Testes</tissue>
    </source>
</reference>
<keyword evidence="1" id="KW-0812">Transmembrane</keyword>
<gene>
    <name evidence="4" type="primary">LOC118421969</name>
</gene>
<dbReference type="Proteomes" id="UP000001554">
    <property type="component" value="Chromosome 8"/>
</dbReference>
<keyword evidence="1" id="KW-1133">Transmembrane helix</keyword>
<accession>A0A9J7LP37</accession>
<evidence type="ECO:0000313" key="4">
    <source>
        <dbReference type="RefSeq" id="XP_035685365.1"/>
    </source>
</evidence>
<organism evidence="3 4">
    <name type="scientific">Branchiostoma floridae</name>
    <name type="common">Florida lancelet</name>
    <name type="synonym">Amphioxus</name>
    <dbReference type="NCBI Taxonomy" id="7739"/>
    <lineage>
        <taxon>Eukaryota</taxon>
        <taxon>Metazoa</taxon>
        <taxon>Chordata</taxon>
        <taxon>Cephalochordata</taxon>
        <taxon>Leptocardii</taxon>
        <taxon>Amphioxiformes</taxon>
        <taxon>Branchiostomatidae</taxon>
        <taxon>Branchiostoma</taxon>
    </lineage>
</organism>
<protein>
    <submittedName>
        <fullName evidence="4">Uncharacterized protein LOC118421969</fullName>
    </submittedName>
</protein>
<dbReference type="OMA" id="PVPAIRC"/>
<feature type="chain" id="PRO_5039886299" evidence="2">
    <location>
        <begin position="23"/>
        <end position="152"/>
    </location>
</feature>
<evidence type="ECO:0000256" key="1">
    <source>
        <dbReference type="SAM" id="Phobius"/>
    </source>
</evidence>
<evidence type="ECO:0000313" key="3">
    <source>
        <dbReference type="Proteomes" id="UP000001554"/>
    </source>
</evidence>
<reference evidence="3" key="1">
    <citation type="journal article" date="2020" name="Nat. Ecol. Evol.">
        <title>Deeply conserved synteny resolves early events in vertebrate evolution.</title>
        <authorList>
            <person name="Simakov O."/>
            <person name="Marletaz F."/>
            <person name="Yue J.X."/>
            <person name="O'Connell B."/>
            <person name="Jenkins J."/>
            <person name="Brandt A."/>
            <person name="Calef R."/>
            <person name="Tung C.H."/>
            <person name="Huang T.K."/>
            <person name="Schmutz J."/>
            <person name="Satoh N."/>
            <person name="Yu J.K."/>
            <person name="Putnam N.H."/>
            <person name="Green R.E."/>
            <person name="Rokhsar D.S."/>
        </authorList>
    </citation>
    <scope>NUCLEOTIDE SEQUENCE [LARGE SCALE GENOMIC DNA]</scope>
    <source>
        <strain evidence="3">S238N-H82</strain>
    </source>
</reference>
<name>A0A9J7LP37_BRAFL</name>
<dbReference type="RefSeq" id="XP_035685365.1">
    <property type="nucleotide sequence ID" value="XM_035829472.1"/>
</dbReference>